<dbReference type="SUPFAM" id="SSF53474">
    <property type="entry name" value="alpha/beta-Hydrolases"/>
    <property type="match status" value="1"/>
</dbReference>
<protein>
    <recommendedName>
        <fullName evidence="3">Carboxylic ester hydrolase</fullName>
        <ecNumber evidence="3">3.1.1.-</ecNumber>
    </recommendedName>
</protein>
<proteinExistence type="inferred from homology"/>
<dbReference type="Pfam" id="PF00135">
    <property type="entry name" value="COesterase"/>
    <property type="match status" value="1"/>
</dbReference>
<evidence type="ECO:0000256" key="2">
    <source>
        <dbReference type="ARBA" id="ARBA00022801"/>
    </source>
</evidence>
<dbReference type="PANTHER" id="PTHR11559">
    <property type="entry name" value="CARBOXYLESTERASE"/>
    <property type="match status" value="1"/>
</dbReference>
<accession>A0A9X2RN53</accession>
<dbReference type="EC" id="3.1.1.-" evidence="3"/>
<dbReference type="InterPro" id="IPR002018">
    <property type="entry name" value="CarbesteraseB"/>
</dbReference>
<dbReference type="InterPro" id="IPR019826">
    <property type="entry name" value="Carboxylesterase_B_AS"/>
</dbReference>
<feature type="domain" description="Carboxylesterase type B" evidence="4">
    <location>
        <begin position="4"/>
        <end position="452"/>
    </location>
</feature>
<organism evidence="5 6">
    <name type="scientific">Streptomyces telluris</name>
    <dbReference type="NCBI Taxonomy" id="2720021"/>
    <lineage>
        <taxon>Bacteria</taxon>
        <taxon>Bacillati</taxon>
        <taxon>Actinomycetota</taxon>
        <taxon>Actinomycetes</taxon>
        <taxon>Kitasatosporales</taxon>
        <taxon>Streptomycetaceae</taxon>
        <taxon>Streptomyces</taxon>
    </lineage>
</organism>
<dbReference type="AlphaFoldDB" id="A0A9X2RN53"/>
<keyword evidence="2 3" id="KW-0378">Hydrolase</keyword>
<comment type="similarity">
    <text evidence="1 3">Belongs to the type-B carboxylesterase/lipase family.</text>
</comment>
<dbReference type="Gene3D" id="3.40.50.1820">
    <property type="entry name" value="alpha/beta hydrolase"/>
    <property type="match status" value="1"/>
</dbReference>
<gene>
    <name evidence="5" type="ORF">NQU55_17760</name>
</gene>
<name>A0A9X2RN53_9ACTN</name>
<dbReference type="GO" id="GO:0016787">
    <property type="term" value="F:hydrolase activity"/>
    <property type="evidence" value="ECO:0007669"/>
    <property type="project" value="UniProtKB-KW"/>
</dbReference>
<evidence type="ECO:0000256" key="1">
    <source>
        <dbReference type="ARBA" id="ARBA00005964"/>
    </source>
</evidence>
<evidence type="ECO:0000256" key="3">
    <source>
        <dbReference type="RuleBase" id="RU361235"/>
    </source>
</evidence>
<sequence>MPEQPSVRTTDGLLEGRWRQGQAVFRGIPYARPPVGALRFAAPVPPSPWEGTRPAAEFGPAAPQSGPVRTDPGEGTDWLTLNVSTPDPGAAAGLPVLVWIHGGAYIAGASSDPLYDPAALTGAGLVVVSINYRIGAEGFALLEGAPANRGFLDQIAALQWVQRNIASFGGDPGRVTVAGQSAGAGSIAALLTMKPARSLFRRAVAHSVPGNYCTPALAGQVAAALADRLGTAPTAAALAEIEPRRLAGELTSFSAGLPGHHPRWGRLARTGVAICPVVDGEVLPETPWPALAGGRAGGTELLVGHTREEFRLFSVLSGRRGTFTEEDARTDLDLFAPAPDGADAYRAAHPRATPEELLEAVYSDALFRMPSLQLAEANAAAGGTSFLFELRLPSPAFGGALGACHSLDVPLAFGTPDSPAGRGLLGSRPGPGAAAVSRELQQAWIRFATTGDAGWPAYRPGQRLTRVLDAESTTVPYPEDASRRIWEGRPPAPFDLVRPAGSR</sequence>
<comment type="caution">
    <text evidence="5">The sequence shown here is derived from an EMBL/GenBank/DDBJ whole genome shotgun (WGS) entry which is preliminary data.</text>
</comment>
<dbReference type="RefSeq" id="WP_168092575.1">
    <property type="nucleotide sequence ID" value="NZ_JAATER010000082.1"/>
</dbReference>
<evidence type="ECO:0000313" key="6">
    <source>
        <dbReference type="Proteomes" id="UP001142374"/>
    </source>
</evidence>
<dbReference type="PROSITE" id="PS00122">
    <property type="entry name" value="CARBOXYLESTERASE_B_1"/>
    <property type="match status" value="1"/>
</dbReference>
<dbReference type="InterPro" id="IPR050309">
    <property type="entry name" value="Type-B_Carboxylest/Lipase"/>
</dbReference>
<dbReference type="InterPro" id="IPR029058">
    <property type="entry name" value="AB_hydrolase_fold"/>
</dbReference>
<dbReference type="EMBL" id="JANIID010000015">
    <property type="protein sequence ID" value="MCQ8771599.1"/>
    <property type="molecule type" value="Genomic_DNA"/>
</dbReference>
<keyword evidence="6" id="KW-1185">Reference proteome</keyword>
<reference evidence="5" key="1">
    <citation type="submission" date="2022-06" db="EMBL/GenBank/DDBJ databases">
        <title>WGS of actinobacteria.</title>
        <authorList>
            <person name="Thawai C."/>
        </authorList>
    </citation>
    <scope>NUCLEOTIDE SEQUENCE</scope>
    <source>
        <strain evidence="5">AA8</strain>
    </source>
</reference>
<dbReference type="Proteomes" id="UP001142374">
    <property type="component" value="Unassembled WGS sequence"/>
</dbReference>
<evidence type="ECO:0000313" key="5">
    <source>
        <dbReference type="EMBL" id="MCQ8771599.1"/>
    </source>
</evidence>
<evidence type="ECO:0000259" key="4">
    <source>
        <dbReference type="Pfam" id="PF00135"/>
    </source>
</evidence>